<gene>
    <name evidence="2" type="ORF">ARMOST_11577</name>
</gene>
<name>A0A284RHI5_ARMOS</name>
<organism evidence="2 3">
    <name type="scientific">Armillaria ostoyae</name>
    <name type="common">Armillaria root rot fungus</name>
    <dbReference type="NCBI Taxonomy" id="47428"/>
    <lineage>
        <taxon>Eukaryota</taxon>
        <taxon>Fungi</taxon>
        <taxon>Dikarya</taxon>
        <taxon>Basidiomycota</taxon>
        <taxon>Agaricomycotina</taxon>
        <taxon>Agaricomycetes</taxon>
        <taxon>Agaricomycetidae</taxon>
        <taxon>Agaricales</taxon>
        <taxon>Marasmiineae</taxon>
        <taxon>Physalacriaceae</taxon>
        <taxon>Armillaria</taxon>
    </lineage>
</organism>
<dbReference type="Proteomes" id="UP000219338">
    <property type="component" value="Unassembled WGS sequence"/>
</dbReference>
<keyword evidence="3" id="KW-1185">Reference proteome</keyword>
<evidence type="ECO:0000313" key="3">
    <source>
        <dbReference type="Proteomes" id="UP000219338"/>
    </source>
</evidence>
<dbReference type="OrthoDB" id="3187054at2759"/>
<dbReference type="AlphaFoldDB" id="A0A284RHI5"/>
<reference evidence="3" key="1">
    <citation type="journal article" date="2017" name="Nat. Ecol. Evol.">
        <title>Genome expansion and lineage-specific genetic innovations in the forest pathogenic fungi Armillaria.</title>
        <authorList>
            <person name="Sipos G."/>
            <person name="Prasanna A.N."/>
            <person name="Walter M.C."/>
            <person name="O'Connor E."/>
            <person name="Balint B."/>
            <person name="Krizsan K."/>
            <person name="Kiss B."/>
            <person name="Hess J."/>
            <person name="Varga T."/>
            <person name="Slot J."/>
            <person name="Riley R."/>
            <person name="Boka B."/>
            <person name="Rigling D."/>
            <person name="Barry K."/>
            <person name="Lee J."/>
            <person name="Mihaltcheva S."/>
            <person name="LaButti K."/>
            <person name="Lipzen A."/>
            <person name="Waldron R."/>
            <person name="Moloney N.M."/>
            <person name="Sperisen C."/>
            <person name="Kredics L."/>
            <person name="Vagvoelgyi C."/>
            <person name="Patrignani A."/>
            <person name="Fitzpatrick D."/>
            <person name="Nagy I."/>
            <person name="Doyle S."/>
            <person name="Anderson J.B."/>
            <person name="Grigoriev I.V."/>
            <person name="Gueldener U."/>
            <person name="Muensterkoetter M."/>
            <person name="Nagy L.G."/>
        </authorList>
    </citation>
    <scope>NUCLEOTIDE SEQUENCE [LARGE SCALE GENOMIC DNA]</scope>
    <source>
        <strain evidence="3">C18/9</strain>
    </source>
</reference>
<feature type="region of interest" description="Disordered" evidence="1">
    <location>
        <begin position="86"/>
        <end position="142"/>
    </location>
</feature>
<feature type="compositionally biased region" description="Basic and acidic residues" evidence="1">
    <location>
        <begin position="34"/>
        <end position="43"/>
    </location>
</feature>
<dbReference type="EMBL" id="FUEG01000009">
    <property type="protein sequence ID" value="SJL08214.1"/>
    <property type="molecule type" value="Genomic_DNA"/>
</dbReference>
<dbReference type="OMA" id="CKARDRE"/>
<evidence type="ECO:0000256" key="1">
    <source>
        <dbReference type="SAM" id="MobiDB-lite"/>
    </source>
</evidence>
<feature type="region of interest" description="Disordered" evidence="1">
    <location>
        <begin position="1"/>
        <end position="51"/>
    </location>
</feature>
<sequence length="165" mass="18184">MFSTPRPILKRSPSQHPPPHAVHFPSSPLLTRTFDAHPRESYDRSPIVVSPNSCALPERGGRCYTLDDSQSLYKGLHPRALATIPDLIPDFSGSSDESDGIASPPPEAYYFPRTSPPKKSKPTLSDDLPFPPSPQTKKKCAAKRRAICKARDREREESGGCLDGF</sequence>
<evidence type="ECO:0000313" key="2">
    <source>
        <dbReference type="EMBL" id="SJL08214.1"/>
    </source>
</evidence>
<proteinExistence type="predicted"/>
<accession>A0A284RHI5</accession>
<dbReference type="STRING" id="47428.A0A284RHI5"/>
<protein>
    <submittedName>
        <fullName evidence="2">Uncharacterized protein</fullName>
    </submittedName>
</protein>